<dbReference type="Pfam" id="PF13175">
    <property type="entry name" value="AAA_15"/>
    <property type="match status" value="2"/>
</dbReference>
<gene>
    <name evidence="2" type="ORF">PACL_0296</name>
</gene>
<dbReference type="Gene3D" id="3.40.50.300">
    <property type="entry name" value="P-loop containing nucleotide triphosphate hydrolases"/>
    <property type="match status" value="1"/>
</dbReference>
<dbReference type="InterPro" id="IPR051396">
    <property type="entry name" value="Bact_Antivir_Def_Nuclease"/>
</dbReference>
<dbReference type="InterPro" id="IPR027417">
    <property type="entry name" value="P-loop_NTPase"/>
</dbReference>
<organism evidence="2">
    <name type="scientific">Pseudomonas aeruginosa</name>
    <dbReference type="NCBI Taxonomy" id="287"/>
    <lineage>
        <taxon>Bacteria</taxon>
        <taxon>Pseudomonadati</taxon>
        <taxon>Pseudomonadota</taxon>
        <taxon>Gammaproteobacteria</taxon>
        <taxon>Pseudomonadales</taxon>
        <taxon>Pseudomonadaceae</taxon>
        <taxon>Pseudomonas</taxon>
    </lineage>
</organism>
<dbReference type="InterPro" id="IPR041685">
    <property type="entry name" value="AAA_GajA/Old/RecF-like"/>
</dbReference>
<feature type="domain" description="Endonuclease GajA/Old nuclease/RecF-like AAA" evidence="1">
    <location>
        <begin position="18"/>
        <end position="65"/>
    </location>
</feature>
<dbReference type="SUPFAM" id="SSF52540">
    <property type="entry name" value="P-loop containing nucleoside triphosphate hydrolases"/>
    <property type="match status" value="1"/>
</dbReference>
<dbReference type="EMBL" id="EU595747">
    <property type="protein sequence ID" value="ACD39084.1"/>
    <property type="molecule type" value="Genomic_DNA"/>
</dbReference>
<protein>
    <recommendedName>
        <fullName evidence="1">Endonuclease GajA/Old nuclease/RecF-like AAA domain-containing protein</fullName>
    </recommendedName>
</protein>
<dbReference type="eggNOG" id="COG4938">
    <property type="taxonomic scope" value="Bacteria"/>
</dbReference>
<evidence type="ECO:0000313" key="2">
    <source>
        <dbReference type="EMBL" id="ACD39084.1"/>
    </source>
</evidence>
<dbReference type="eggNOG" id="COG4637">
    <property type="taxonomic scope" value="Bacteria"/>
</dbReference>
<reference evidence="2" key="1">
    <citation type="journal article" date="2008" name="Genomics">
        <title>Large-insert genome analysis technology detects structural variation in Pseudomonas aeruginosa clinical strains from cystic fibrosis patients.</title>
        <authorList>
            <person name="Hayden H.S."/>
            <person name="Gillett W."/>
            <person name="Saenphimmachak C."/>
            <person name="Lim R."/>
            <person name="Zhou Y."/>
            <person name="Jacobs M.A."/>
            <person name="Chang J."/>
            <person name="Rohmer L."/>
            <person name="D'Argenio D.A."/>
            <person name="Palmieri A."/>
            <person name="Levy R."/>
            <person name="Haugen E."/>
            <person name="Wong G.K."/>
            <person name="Brittnacher M.J."/>
            <person name="Burns J.L."/>
            <person name="Miller S.I."/>
            <person name="Olson M.V."/>
            <person name="Kaul R."/>
        </authorList>
    </citation>
    <scope>NUCLEOTIDE SEQUENCE</scope>
    <source>
        <strain evidence="2">PACS171b</strain>
    </source>
</reference>
<evidence type="ECO:0000259" key="1">
    <source>
        <dbReference type="Pfam" id="PF13175"/>
    </source>
</evidence>
<feature type="domain" description="Endonuclease GajA/Old nuclease/RecF-like AAA" evidence="1">
    <location>
        <begin position="417"/>
        <end position="523"/>
    </location>
</feature>
<proteinExistence type="predicted"/>
<dbReference type="PANTHER" id="PTHR43581">
    <property type="entry name" value="ATP/GTP PHOSPHATASE"/>
    <property type="match status" value="1"/>
</dbReference>
<dbReference type="PANTHER" id="PTHR43581:SF2">
    <property type="entry name" value="EXCINUCLEASE ATPASE SUBUNIT"/>
    <property type="match status" value="1"/>
</dbReference>
<dbReference type="RefSeq" id="WP_016851946.1">
    <property type="nucleotide sequence ID" value="NZ_CADCYC010000031.1"/>
</dbReference>
<dbReference type="AlphaFoldDB" id="B3G222"/>
<accession>B3G222</accession>
<sequence length="592" mass="65386">MIRRLPVGYGQYQSIIAMRITEIALTNFRSFQVTQSIALAPVTLLFGPNSVGKSSVLMALFYIQQMLEKGQCDPQRIDALGEKHVGGFKSLVNGRDIAKRMVLKLTMDKSDLIGTSYNQIVDLIGDDFDLPADSPTADANRVAVEFHIAWSSAEDTAYVACYKVWLDDRLIAELDSDTGLKQPTVTWLDYQHPALLTPLERVHQGGDVDVFVSRFHALLNSDRKPQKVSRRDVGQAADISFDHAAIGFKGIAGALPVLGRRLETVVDTDDPLITTRLHEILSDVVVAPLDNLLALLNDSLCIGPLRLIPDALHQPNPYPQQTDWYSGAAAWDITGRLSAANMAELNHWLNSAETLNLGYSLRSKSVISQAAYTGGGDTSSELQALLETFGDSLRLGLSEADADGNPLPEEHSVSLAVLKKLLEADKDTTEAKARQLVTKEFHNKWVLWDHLNNIEVAFSEVGVGISQLFPLVVAAVRSKQGIIACEQPELHVHPRIQVGIGDLLTQAKKKTTFLIETHSEHLILRILRRIRETSERELPEGLQPVSPADVSIVYMEPGAAGVRTRRIEIDHTGEFTSRWPNGFFAERGEELF</sequence>
<dbReference type="PATRIC" id="fig|287.1866.peg.4618"/>
<name>B3G222_PSEAI</name>